<name>A0ABR8KRU2_9SPHN</name>
<dbReference type="RefSeq" id="WP_190787768.1">
    <property type="nucleotide sequence ID" value="NZ_JACXLC010000001.1"/>
</dbReference>
<sequence>MQQVLTIVALPKSGIEANAVFFAKYFDTARARLTGAGVTSLVIVMPPAGSDHDDWRRSLARDLARDHAPQRVNIVGGAGDHIEPTLAYLGNAPGVTGQYIALHE</sequence>
<evidence type="ECO:0000313" key="2">
    <source>
        <dbReference type="EMBL" id="MBD2842295.1"/>
    </source>
</evidence>
<feature type="domain" description="Short chain dehydrogenase-like proteobacteria" evidence="1">
    <location>
        <begin position="6"/>
        <end position="101"/>
    </location>
</feature>
<reference evidence="2 3" key="1">
    <citation type="submission" date="2020-09" db="EMBL/GenBank/DDBJ databases">
        <authorList>
            <person name="Yoon J.-W."/>
        </authorList>
    </citation>
    <scope>NUCLEOTIDE SEQUENCE [LARGE SCALE GENOMIC DNA]</scope>
    <source>
        <strain evidence="2 3">KMU-140</strain>
    </source>
</reference>
<dbReference type="EMBL" id="JACXLC010000001">
    <property type="protein sequence ID" value="MBD2842295.1"/>
    <property type="molecule type" value="Genomic_DNA"/>
</dbReference>
<dbReference type="InterPro" id="IPR048623">
    <property type="entry name" value="SDR-like_proteobact"/>
</dbReference>
<proteinExistence type="predicted"/>
<protein>
    <recommendedName>
        <fullName evidence="1">Short chain dehydrogenase-like proteobacteria domain-containing protein</fullName>
    </recommendedName>
</protein>
<evidence type="ECO:0000259" key="1">
    <source>
        <dbReference type="Pfam" id="PF21777"/>
    </source>
</evidence>
<comment type="caution">
    <text evidence="2">The sequence shown here is derived from an EMBL/GenBank/DDBJ whole genome shotgun (WGS) entry which is preliminary data.</text>
</comment>
<dbReference type="Proteomes" id="UP000635384">
    <property type="component" value="Unassembled WGS sequence"/>
</dbReference>
<accession>A0ABR8KRU2</accession>
<gene>
    <name evidence="2" type="ORF">IB285_08510</name>
</gene>
<organism evidence="2 3">
    <name type="scientific">Erythrobacter rubeus</name>
    <dbReference type="NCBI Taxonomy" id="2760803"/>
    <lineage>
        <taxon>Bacteria</taxon>
        <taxon>Pseudomonadati</taxon>
        <taxon>Pseudomonadota</taxon>
        <taxon>Alphaproteobacteria</taxon>
        <taxon>Sphingomonadales</taxon>
        <taxon>Erythrobacteraceae</taxon>
        <taxon>Erythrobacter/Porphyrobacter group</taxon>
        <taxon>Erythrobacter</taxon>
    </lineage>
</organism>
<evidence type="ECO:0000313" key="3">
    <source>
        <dbReference type="Proteomes" id="UP000635384"/>
    </source>
</evidence>
<dbReference type="Pfam" id="PF21777">
    <property type="entry name" value="SDR-like"/>
    <property type="match status" value="1"/>
</dbReference>
<keyword evidence="3" id="KW-1185">Reference proteome</keyword>